<feature type="compositionally biased region" description="Low complexity" evidence="1">
    <location>
        <begin position="33"/>
        <end position="78"/>
    </location>
</feature>
<comment type="caution">
    <text evidence="3">The sequence shown here is derived from an EMBL/GenBank/DDBJ whole genome shotgun (WGS) entry which is preliminary data.</text>
</comment>
<protein>
    <recommendedName>
        <fullName evidence="5">Lipoprotein</fullName>
    </recommendedName>
</protein>
<gene>
    <name evidence="3" type="ORF">OV079_12935</name>
</gene>
<dbReference type="RefSeq" id="WP_267768644.1">
    <property type="nucleotide sequence ID" value="NZ_JAPNKE010000002.1"/>
</dbReference>
<dbReference type="PROSITE" id="PS51257">
    <property type="entry name" value="PROKAR_LIPOPROTEIN"/>
    <property type="match status" value="1"/>
</dbReference>
<dbReference type="AlphaFoldDB" id="A0A9X3IY31"/>
<evidence type="ECO:0000256" key="2">
    <source>
        <dbReference type="SAM" id="SignalP"/>
    </source>
</evidence>
<feature type="chain" id="PRO_5040935939" description="Lipoprotein" evidence="2">
    <location>
        <begin position="22"/>
        <end position="307"/>
    </location>
</feature>
<reference evidence="3" key="1">
    <citation type="submission" date="2022-11" db="EMBL/GenBank/DDBJ databases">
        <title>Minimal conservation of predation-associated metabolite biosynthetic gene clusters underscores biosynthetic potential of Myxococcota including descriptions for ten novel species: Archangium lansinium sp. nov., Myxococcus landrumus sp. nov., Nannocystis bai.</title>
        <authorList>
            <person name="Ahearne A."/>
            <person name="Stevens C."/>
            <person name="Phillips K."/>
        </authorList>
    </citation>
    <scope>NUCLEOTIDE SEQUENCE</scope>
    <source>
        <strain evidence="3">Na p29</strain>
    </source>
</reference>
<dbReference type="Proteomes" id="UP001150924">
    <property type="component" value="Unassembled WGS sequence"/>
</dbReference>
<proteinExistence type="predicted"/>
<sequence>MQIRALSLVLLVAAASTSGCSDDFEFPNSSGKPTAPDASSTTTTTTGETPVTSTQGTTAVDTTTGDPTETPTTSTTDPSGGGMCNIYDQDCPGDQKCTAYASPNTFIPEGIKCVPVPDDPKAPNEPCSVGAEGLGDDNCALGTVCLDLDYDGSGFCLPYCTGDSQNPVCEGSDTTCVKLFFGYDFGNCFKQCDPLLQNCADGEGCYMDAIKVGGTGFVCLPVVQGGAEATFQDTCIGWSSCAPGFACIYDSLVPDCSFSYCCSPWCDLSEGDGPCQELSDKMSCIAWYPEDQAPPGFENVGVCGIPE</sequence>
<name>A0A9X3IY31_9BACT</name>
<keyword evidence="4" id="KW-1185">Reference proteome</keyword>
<organism evidence="3 4">
    <name type="scientific">Nannocystis pusilla</name>
    <dbReference type="NCBI Taxonomy" id="889268"/>
    <lineage>
        <taxon>Bacteria</taxon>
        <taxon>Pseudomonadati</taxon>
        <taxon>Myxococcota</taxon>
        <taxon>Polyangia</taxon>
        <taxon>Nannocystales</taxon>
        <taxon>Nannocystaceae</taxon>
        <taxon>Nannocystis</taxon>
    </lineage>
</organism>
<feature type="signal peptide" evidence="2">
    <location>
        <begin position="1"/>
        <end position="21"/>
    </location>
</feature>
<evidence type="ECO:0000313" key="4">
    <source>
        <dbReference type="Proteomes" id="UP001150924"/>
    </source>
</evidence>
<evidence type="ECO:0000313" key="3">
    <source>
        <dbReference type="EMBL" id="MCY1006448.1"/>
    </source>
</evidence>
<accession>A0A9X3IY31</accession>
<dbReference type="EMBL" id="JAPNKE010000002">
    <property type="protein sequence ID" value="MCY1006448.1"/>
    <property type="molecule type" value="Genomic_DNA"/>
</dbReference>
<feature type="region of interest" description="Disordered" evidence="1">
    <location>
        <begin position="25"/>
        <end position="81"/>
    </location>
</feature>
<keyword evidence="2" id="KW-0732">Signal</keyword>
<evidence type="ECO:0000256" key="1">
    <source>
        <dbReference type="SAM" id="MobiDB-lite"/>
    </source>
</evidence>
<evidence type="ECO:0008006" key="5">
    <source>
        <dbReference type="Google" id="ProtNLM"/>
    </source>
</evidence>